<evidence type="ECO:0000313" key="3">
    <source>
        <dbReference type="EMBL" id="ECQ9105340.1"/>
    </source>
</evidence>
<keyword evidence="4" id="KW-0808">Transferase</keyword>
<accession>A0A5Z1DXP4</accession>
<evidence type="ECO:0000313" key="4">
    <source>
        <dbReference type="EMBL" id="ECR1613666.1"/>
    </source>
</evidence>
<dbReference type="GO" id="GO:0016740">
    <property type="term" value="F:transferase activity"/>
    <property type="evidence" value="ECO:0007669"/>
    <property type="project" value="UniProtKB-KW"/>
</dbReference>
<protein>
    <submittedName>
        <fullName evidence="4">Ornithine carbamoyltransferase</fullName>
    </submittedName>
</protein>
<dbReference type="EMBL" id="AAKDMM010000001">
    <property type="protein sequence ID" value="ECQ9105340.1"/>
    <property type="molecule type" value="Genomic_DNA"/>
</dbReference>
<reference evidence="4" key="2">
    <citation type="submission" date="2019-09" db="EMBL/GenBank/DDBJ databases">
        <authorList>
            <person name="Ashton P.M."/>
            <person name="Dallman T."/>
            <person name="Nair S."/>
            <person name="De Pinna E."/>
            <person name="Peters T."/>
            <person name="Grant K."/>
        </authorList>
    </citation>
    <scope>NUCLEOTIDE SEQUENCE</scope>
    <source>
        <strain evidence="4">228931</strain>
        <strain evidence="3">241882</strain>
        <strain evidence="2">241940</strain>
        <strain evidence="1">275664</strain>
    </source>
</reference>
<dbReference type="RefSeq" id="WP_052779850.1">
    <property type="nucleotide sequence ID" value="NZ_CP054848.1"/>
</dbReference>
<evidence type="ECO:0000313" key="5">
    <source>
        <dbReference type="EMBL" id="ECT4289068.1"/>
    </source>
</evidence>
<dbReference type="EMBL" id="AAKBNA010000033">
    <property type="protein sequence ID" value="ECQ5611914.1"/>
    <property type="molecule type" value="Genomic_DNA"/>
</dbReference>
<name>A0A5Z1DXP4_CAMJU</name>
<proteinExistence type="predicted"/>
<evidence type="ECO:0000313" key="1">
    <source>
        <dbReference type="EMBL" id="ECQ5611914.1"/>
    </source>
</evidence>
<organism evidence="4">
    <name type="scientific">Campylobacter jejuni</name>
    <dbReference type="NCBI Taxonomy" id="197"/>
    <lineage>
        <taxon>Bacteria</taxon>
        <taxon>Pseudomonadati</taxon>
        <taxon>Campylobacterota</taxon>
        <taxon>Epsilonproteobacteria</taxon>
        <taxon>Campylobacterales</taxon>
        <taxon>Campylobacteraceae</taxon>
        <taxon>Campylobacter</taxon>
    </lineage>
</organism>
<dbReference type="EMBL" id="AAKMSR010000008">
    <property type="protein sequence ID" value="ECT4289068.1"/>
    <property type="molecule type" value="Genomic_DNA"/>
</dbReference>
<sequence length="128" mass="14751">MKISLECKDLIIEKTLELFLKDHLVMKKNCDFIISDEKIHTAKPLFIISKNSPFLSIPFSKEALFESLNEFDNALKAAALQLALEQKRLLEEKIDAIALEFKKDYENKIDLAIKDLKNKLVKALNDDE</sequence>
<dbReference type="AlphaFoldDB" id="A0A5Z1DXP4"/>
<comment type="caution">
    <text evidence="4">The sequence shown here is derived from an EMBL/GenBank/DDBJ whole genome shotgun (WGS) entry which is preliminary data.</text>
</comment>
<dbReference type="EMBL" id="AAKEOA010000004">
    <property type="protein sequence ID" value="ECR1613666.1"/>
    <property type="molecule type" value="Genomic_DNA"/>
</dbReference>
<evidence type="ECO:0000313" key="2">
    <source>
        <dbReference type="EMBL" id="ECQ8879392.1"/>
    </source>
</evidence>
<dbReference type="EMBL" id="AAKDJR010000042">
    <property type="protein sequence ID" value="ECQ8879392.1"/>
    <property type="molecule type" value="Genomic_DNA"/>
</dbReference>
<gene>
    <name evidence="3" type="ORF">F0F31_00515</name>
    <name evidence="2" type="ORF">F0G84_08100</name>
    <name evidence="4" type="ORF">F0K10_02665</name>
    <name evidence="5" type="ORF">F2L97_05590</name>
    <name evidence="1" type="ORF">FZK63_07315</name>
</gene>
<reference evidence="5" key="1">
    <citation type="submission" date="2019-09" db="EMBL/GenBank/DDBJ databases">
        <authorList>
            <consortium name="NARMS: The National Antimicrobial Resistance Monitoring System"/>
        </authorList>
    </citation>
    <scope>NUCLEOTIDE SEQUENCE</scope>
    <source>
        <strain evidence="5">FSIS11924316</strain>
    </source>
</reference>